<protein>
    <submittedName>
        <fullName evidence="2">YcaO-like family protein</fullName>
    </submittedName>
</protein>
<dbReference type="Pfam" id="PF02624">
    <property type="entry name" value="YcaO"/>
    <property type="match status" value="1"/>
</dbReference>
<reference evidence="3" key="1">
    <citation type="journal article" date="2019" name="Int. J. Syst. Evol. Microbiol.">
        <title>The Global Catalogue of Microorganisms (GCM) 10K type strain sequencing project: providing services to taxonomists for standard genome sequencing and annotation.</title>
        <authorList>
            <consortium name="The Broad Institute Genomics Platform"/>
            <consortium name="The Broad Institute Genome Sequencing Center for Infectious Disease"/>
            <person name="Wu L."/>
            <person name="Ma J."/>
        </authorList>
    </citation>
    <scope>NUCLEOTIDE SEQUENCE [LARGE SCALE GENOMIC DNA]</scope>
    <source>
        <strain evidence="3">JCM 17326</strain>
    </source>
</reference>
<evidence type="ECO:0000259" key="1">
    <source>
        <dbReference type="PROSITE" id="PS51664"/>
    </source>
</evidence>
<dbReference type="Gene3D" id="3.30.1330.230">
    <property type="match status" value="1"/>
</dbReference>
<feature type="domain" description="YcaO" evidence="1">
    <location>
        <begin position="71"/>
        <end position="443"/>
    </location>
</feature>
<dbReference type="RefSeq" id="WP_345571798.1">
    <property type="nucleotide sequence ID" value="NZ_BAABDQ010000027.1"/>
</dbReference>
<evidence type="ECO:0000313" key="2">
    <source>
        <dbReference type="EMBL" id="GAA3592288.1"/>
    </source>
</evidence>
<accession>A0ABP6YX32</accession>
<dbReference type="InterPro" id="IPR003776">
    <property type="entry name" value="YcaO-like_dom"/>
</dbReference>
<comment type="caution">
    <text evidence="2">The sequence shown here is derived from an EMBL/GenBank/DDBJ whole genome shotgun (WGS) entry which is preliminary data.</text>
</comment>
<dbReference type="PROSITE" id="PS51664">
    <property type="entry name" value="YCAO"/>
    <property type="match status" value="1"/>
</dbReference>
<name>A0ABP6YX32_9ACTN</name>
<dbReference type="EMBL" id="BAABDQ010000027">
    <property type="protein sequence ID" value="GAA3592288.1"/>
    <property type="molecule type" value="Genomic_DNA"/>
</dbReference>
<proteinExistence type="predicted"/>
<dbReference type="PANTHER" id="PTHR37809">
    <property type="entry name" value="RIBOSOMAL PROTEIN S12 METHYLTHIOTRANSFERASE ACCESSORY FACTOR YCAO"/>
    <property type="match status" value="1"/>
</dbReference>
<evidence type="ECO:0000313" key="3">
    <source>
        <dbReference type="Proteomes" id="UP001500630"/>
    </source>
</evidence>
<gene>
    <name evidence="2" type="ORF">GCM10022419_088950</name>
</gene>
<dbReference type="Proteomes" id="UP001500630">
    <property type="component" value="Unassembled WGS sequence"/>
</dbReference>
<organism evidence="2 3">
    <name type="scientific">Nonomuraea rosea</name>
    <dbReference type="NCBI Taxonomy" id="638574"/>
    <lineage>
        <taxon>Bacteria</taxon>
        <taxon>Bacillati</taxon>
        <taxon>Actinomycetota</taxon>
        <taxon>Actinomycetes</taxon>
        <taxon>Streptosporangiales</taxon>
        <taxon>Streptosporangiaceae</taxon>
        <taxon>Nonomuraea</taxon>
    </lineage>
</organism>
<keyword evidence="3" id="KW-1185">Reference proteome</keyword>
<dbReference type="PANTHER" id="PTHR37809:SF1">
    <property type="entry name" value="RIBOSOMAL PROTEIN S12 METHYLTHIOTRANSFERASE ACCESSORY FACTOR YCAO"/>
    <property type="match status" value="1"/>
</dbReference>
<sequence length="443" mass="45438">MERAVPLGEAARQAVTTLAALGLRAELVDAGGGRDPTAWWCGLIGDAGDAGDTGGAESAGGAGGARVVASGMGKGRPEQARVGALFEAVEHYMSGPAGFDSTAVEPVGPPVIAAGPLRADACAVLLDGMPGRRMACLRYRPLGAGCELLLPLFLCAPWYVDTADLRDLAGDDCDYTHLKRYSCNSGSAVGVTVAEALLHALNEAIERDALSLLLIRAFLGSGGFRPRLIDPGTLPHGPARAYAMAEELTGSPVHLLDITSDAGVPTMLAYTAPAAGRPHRRGAGTSLSPVHAAWRALTELVQAALGERLSHSGGPAHGDLAGLARHPALYACGRFDLTGLLREARVVPFPPVAEVGGPPGRQVREVVARLAAQGHVAYRRTVCALPGGVTAVHVLVPTLERFVLVTDGNLVIPGRRGQAAAAGALPDSGSVCGSMSRNGGSRQ</sequence>